<evidence type="ECO:0000256" key="7">
    <source>
        <dbReference type="SAM" id="MobiDB-lite"/>
    </source>
</evidence>
<sequence length="440" mass="46430">MIDPTEVQSLVLHPHAAARLDLAFLHCPTRQDLVRLLGTAAATVTPAAQARSDRPSVNLGVTGAGIDLLDVGRRARAALPAAFLDGMRLAATRNGDVGPSAPETWVPPFAPGDPPVHAVVLAVGPRPGVPAADAPDWGGLAGSVDHLSTSAARWTGTSRPGGVEPFGFRDGISSPTIEGSGRPVRPGAGVWDGEALRWRAVRAGEALLGHVDESGAVAGHPDAAHLERDGSYLVVRRLEQDVEGFRGACASWAEGVEGLDADDVADRIVGRRRDGTVLGQRPGEEPANDFLYRDGGPQGRAVPPSSHIRRSHPRDDVEHADRIVPRHQLFRRGIPYADEADGTEGLLFLALCADLRRQFELVQSHWLQDGNRFGLGAETDPLTGQCPVGGGPRPASITGADGGRVRTPSLPSFVTTRGGEYVLLPSRTALRTMAARGPRP</sequence>
<dbReference type="GO" id="GO:0020037">
    <property type="term" value="F:heme binding"/>
    <property type="evidence" value="ECO:0007669"/>
    <property type="project" value="InterPro"/>
</dbReference>
<evidence type="ECO:0000256" key="6">
    <source>
        <dbReference type="ARBA" id="ARBA00025737"/>
    </source>
</evidence>
<dbReference type="Proteomes" id="UP001216390">
    <property type="component" value="Chromosome"/>
</dbReference>
<evidence type="ECO:0000313" key="9">
    <source>
        <dbReference type="EMBL" id="WCO67728.1"/>
    </source>
</evidence>
<dbReference type="GO" id="GO:0004601">
    <property type="term" value="F:peroxidase activity"/>
    <property type="evidence" value="ECO:0007669"/>
    <property type="project" value="UniProtKB-KW"/>
</dbReference>
<dbReference type="AlphaFoldDB" id="A0AAE9YAU0"/>
<evidence type="ECO:0000256" key="2">
    <source>
        <dbReference type="ARBA" id="ARBA00022559"/>
    </source>
</evidence>
<feature type="domain" description="Dyp-type peroxidase C-terminal" evidence="8">
    <location>
        <begin position="226"/>
        <end position="370"/>
    </location>
</feature>
<dbReference type="KEGG" id="ima:PO878_03190"/>
<dbReference type="GO" id="GO:0046872">
    <property type="term" value="F:metal ion binding"/>
    <property type="evidence" value="ECO:0007669"/>
    <property type="project" value="UniProtKB-KW"/>
</dbReference>
<keyword evidence="10" id="KW-1185">Reference proteome</keyword>
<comment type="similarity">
    <text evidence="6">Belongs to the DyP-type peroxidase family.</text>
</comment>
<accession>A0AAE9YAU0</accession>
<feature type="region of interest" description="Disordered" evidence="7">
    <location>
        <begin position="153"/>
        <end position="186"/>
    </location>
</feature>
<evidence type="ECO:0000256" key="4">
    <source>
        <dbReference type="ARBA" id="ARBA00023002"/>
    </source>
</evidence>
<dbReference type="Pfam" id="PF20628">
    <property type="entry name" value="Dyp_perox_C"/>
    <property type="match status" value="1"/>
</dbReference>
<proteinExistence type="inferred from homology"/>
<reference evidence="9" key="1">
    <citation type="submission" date="2023-01" db="EMBL/GenBank/DDBJ databases">
        <title>The diversity of Class Acidimicrobiia in South China Sea sediment environments and the proposal of Iamia marina sp. nov., a novel species of the genus Iamia.</title>
        <authorList>
            <person name="He Y."/>
            <person name="Tian X."/>
        </authorList>
    </citation>
    <scope>NUCLEOTIDE SEQUENCE</scope>
    <source>
        <strain evidence="9">DSM 19957</strain>
    </source>
</reference>
<name>A0AAE9YAU0_9ACTN</name>
<dbReference type="SUPFAM" id="SSF54909">
    <property type="entry name" value="Dimeric alpha+beta barrel"/>
    <property type="match status" value="1"/>
</dbReference>
<keyword evidence="4" id="KW-0560">Oxidoreductase</keyword>
<protein>
    <submittedName>
        <fullName evidence="9">Dyp-type peroxidase</fullName>
    </submittedName>
</protein>
<evidence type="ECO:0000256" key="3">
    <source>
        <dbReference type="ARBA" id="ARBA00022723"/>
    </source>
</evidence>
<evidence type="ECO:0000256" key="5">
    <source>
        <dbReference type="ARBA" id="ARBA00023004"/>
    </source>
</evidence>
<dbReference type="InterPro" id="IPR048328">
    <property type="entry name" value="Dyp_perox_C"/>
</dbReference>
<dbReference type="EMBL" id="CP116942">
    <property type="protein sequence ID" value="WCO67728.1"/>
    <property type="molecule type" value="Genomic_DNA"/>
</dbReference>
<dbReference type="PANTHER" id="PTHR30521:SF0">
    <property type="entry name" value="DYP-TYPE PEROXIDASE FAMILY PROTEIN"/>
    <property type="match status" value="1"/>
</dbReference>
<evidence type="ECO:0000259" key="8">
    <source>
        <dbReference type="Pfam" id="PF20628"/>
    </source>
</evidence>
<dbReference type="InterPro" id="IPR011008">
    <property type="entry name" value="Dimeric_a/b-barrel"/>
</dbReference>
<comment type="cofactor">
    <cofactor evidence="1">
        <name>heme b</name>
        <dbReference type="ChEBI" id="CHEBI:60344"/>
    </cofactor>
</comment>
<dbReference type="PROSITE" id="PS51404">
    <property type="entry name" value="DYP_PEROXIDASE"/>
    <property type="match status" value="1"/>
</dbReference>
<evidence type="ECO:0000313" key="10">
    <source>
        <dbReference type="Proteomes" id="UP001216390"/>
    </source>
</evidence>
<keyword evidence="2 9" id="KW-0575">Peroxidase</keyword>
<feature type="region of interest" description="Disordered" evidence="7">
    <location>
        <begin position="276"/>
        <end position="316"/>
    </location>
</feature>
<keyword evidence="3" id="KW-0479">Metal-binding</keyword>
<gene>
    <name evidence="9" type="ORF">PO878_03190</name>
</gene>
<organism evidence="9 10">
    <name type="scientific">Iamia majanohamensis</name>
    <dbReference type="NCBI Taxonomy" id="467976"/>
    <lineage>
        <taxon>Bacteria</taxon>
        <taxon>Bacillati</taxon>
        <taxon>Actinomycetota</taxon>
        <taxon>Acidimicrobiia</taxon>
        <taxon>Acidimicrobiales</taxon>
        <taxon>Iamiaceae</taxon>
        <taxon>Iamia</taxon>
    </lineage>
</organism>
<dbReference type="RefSeq" id="WP_272737249.1">
    <property type="nucleotide sequence ID" value="NZ_CP116942.1"/>
</dbReference>
<evidence type="ECO:0000256" key="1">
    <source>
        <dbReference type="ARBA" id="ARBA00001970"/>
    </source>
</evidence>
<keyword evidence="5" id="KW-0408">Iron</keyword>
<dbReference type="InterPro" id="IPR006314">
    <property type="entry name" value="Dyp_peroxidase"/>
</dbReference>
<dbReference type="GO" id="GO:0005829">
    <property type="term" value="C:cytosol"/>
    <property type="evidence" value="ECO:0007669"/>
    <property type="project" value="TreeGrafter"/>
</dbReference>
<dbReference type="PANTHER" id="PTHR30521">
    <property type="entry name" value="DEFERROCHELATASE/PEROXIDASE"/>
    <property type="match status" value="1"/>
</dbReference>